<evidence type="ECO:0000313" key="3">
    <source>
        <dbReference type="Proteomes" id="UP000606720"/>
    </source>
</evidence>
<sequence length="124" mass="13999">MNISGIRPYEGFYEYSPVNDDKVKEQSSELLTGSSVQQQNTKDQPSVEQNYTSYDYAQKFEPGITYDMKGADSELASLDVEQAISLMKKDQVIQQYQFFVGEGAAQKKLESSNLSAREVENFSI</sequence>
<comment type="caution">
    <text evidence="2">The sequence shown here is derived from an EMBL/GenBank/DDBJ whole genome shotgun (WGS) entry which is preliminary data.</text>
</comment>
<organism evidence="2 3">
    <name type="scientific">Roseburia zhanii</name>
    <dbReference type="NCBI Taxonomy" id="2763064"/>
    <lineage>
        <taxon>Bacteria</taxon>
        <taxon>Bacillati</taxon>
        <taxon>Bacillota</taxon>
        <taxon>Clostridia</taxon>
        <taxon>Lachnospirales</taxon>
        <taxon>Lachnospiraceae</taxon>
        <taxon>Roseburia</taxon>
    </lineage>
</organism>
<evidence type="ECO:0000313" key="2">
    <source>
        <dbReference type="EMBL" id="MBC5715035.1"/>
    </source>
</evidence>
<gene>
    <name evidence="2" type="ORF">H8S17_12645</name>
</gene>
<protein>
    <submittedName>
        <fullName evidence="2">Uncharacterized protein</fullName>
    </submittedName>
</protein>
<proteinExistence type="predicted"/>
<feature type="region of interest" description="Disordered" evidence="1">
    <location>
        <begin position="23"/>
        <end position="50"/>
    </location>
</feature>
<keyword evidence="3" id="KW-1185">Reference proteome</keyword>
<evidence type="ECO:0000256" key="1">
    <source>
        <dbReference type="SAM" id="MobiDB-lite"/>
    </source>
</evidence>
<accession>A0A923LRJ7</accession>
<feature type="compositionally biased region" description="Polar residues" evidence="1">
    <location>
        <begin position="28"/>
        <end position="50"/>
    </location>
</feature>
<dbReference type="RefSeq" id="WP_178051257.1">
    <property type="nucleotide sequence ID" value="NZ_JACOPH010000013.1"/>
</dbReference>
<dbReference type="EMBL" id="JACOPH010000013">
    <property type="protein sequence ID" value="MBC5715035.1"/>
    <property type="molecule type" value="Genomic_DNA"/>
</dbReference>
<reference evidence="2" key="1">
    <citation type="submission" date="2020-08" db="EMBL/GenBank/DDBJ databases">
        <title>Genome public.</title>
        <authorList>
            <person name="Liu C."/>
            <person name="Sun Q."/>
        </authorList>
    </citation>
    <scope>NUCLEOTIDE SEQUENCE</scope>
    <source>
        <strain evidence="2">BX1005</strain>
    </source>
</reference>
<name>A0A923LRJ7_9FIRM</name>
<dbReference type="AlphaFoldDB" id="A0A923LRJ7"/>
<dbReference type="Proteomes" id="UP000606720">
    <property type="component" value="Unassembled WGS sequence"/>
</dbReference>